<organism evidence="7 8">
    <name type="scientific">Acinetobacter amyesii</name>
    <dbReference type="NCBI Taxonomy" id="2942470"/>
    <lineage>
        <taxon>Bacteria</taxon>
        <taxon>Pseudomonadati</taxon>
        <taxon>Pseudomonadota</taxon>
        <taxon>Gammaproteobacteria</taxon>
        <taxon>Moraxellales</taxon>
        <taxon>Moraxellaceae</taxon>
        <taxon>Acinetobacter</taxon>
    </lineage>
</organism>
<dbReference type="Proteomes" id="UP000191160">
    <property type="component" value="Unassembled WGS sequence"/>
</dbReference>
<protein>
    <submittedName>
        <fullName evidence="7">AMP-binding protein</fullName>
    </submittedName>
</protein>
<evidence type="ECO:0000259" key="5">
    <source>
        <dbReference type="Pfam" id="PF00501"/>
    </source>
</evidence>
<dbReference type="PROSITE" id="PS00455">
    <property type="entry name" value="AMP_BINDING"/>
    <property type="match status" value="1"/>
</dbReference>
<proteinExistence type="inferred from homology"/>
<dbReference type="Gene3D" id="3.30.300.30">
    <property type="match status" value="1"/>
</dbReference>
<evidence type="ECO:0000256" key="2">
    <source>
        <dbReference type="ARBA" id="ARBA00022598"/>
    </source>
</evidence>
<dbReference type="GO" id="GO:0015645">
    <property type="term" value="F:fatty acid ligase activity"/>
    <property type="evidence" value="ECO:0007669"/>
    <property type="project" value="TreeGrafter"/>
</dbReference>
<comment type="caution">
    <text evidence="7">The sequence shown here is derived from an EMBL/GenBank/DDBJ whole genome shotgun (WGS) entry which is preliminary data.</text>
</comment>
<dbReference type="EMBL" id="MVKX01000007">
    <property type="protein sequence ID" value="OOV81158.1"/>
    <property type="molecule type" value="Genomic_DNA"/>
</dbReference>
<feature type="domain" description="AMP-binding enzyme C-terminal" evidence="6">
    <location>
        <begin position="454"/>
        <end position="531"/>
    </location>
</feature>
<dbReference type="GO" id="GO:0016405">
    <property type="term" value="F:CoA-ligase activity"/>
    <property type="evidence" value="ECO:0007669"/>
    <property type="project" value="UniProtKB-ARBA"/>
</dbReference>
<accession>A0A1T1GUA9</accession>
<evidence type="ECO:0000259" key="6">
    <source>
        <dbReference type="Pfam" id="PF13193"/>
    </source>
</evidence>
<evidence type="ECO:0000256" key="3">
    <source>
        <dbReference type="ARBA" id="ARBA00022741"/>
    </source>
</evidence>
<keyword evidence="2" id="KW-0436">Ligase</keyword>
<evidence type="ECO:0000313" key="7">
    <source>
        <dbReference type="EMBL" id="OOV81158.1"/>
    </source>
</evidence>
<dbReference type="Pfam" id="PF00501">
    <property type="entry name" value="AMP-binding"/>
    <property type="match status" value="1"/>
</dbReference>
<dbReference type="PANTHER" id="PTHR43605:SF10">
    <property type="entry name" value="ACYL-COA SYNTHETASE MEDIUM CHAIN FAMILY MEMBER 3"/>
    <property type="match status" value="1"/>
</dbReference>
<dbReference type="InterPro" id="IPR042099">
    <property type="entry name" value="ANL_N_sf"/>
</dbReference>
<dbReference type="SUPFAM" id="SSF56801">
    <property type="entry name" value="Acetyl-CoA synthetase-like"/>
    <property type="match status" value="1"/>
</dbReference>
<dbReference type="InterPro" id="IPR045851">
    <property type="entry name" value="AMP-bd_C_sf"/>
</dbReference>
<dbReference type="InterPro" id="IPR025110">
    <property type="entry name" value="AMP-bd_C"/>
</dbReference>
<feature type="domain" description="AMP-dependent synthetase/ligase" evidence="5">
    <location>
        <begin position="42"/>
        <end position="392"/>
    </location>
</feature>
<dbReference type="Pfam" id="PF13193">
    <property type="entry name" value="AMP-binding_C"/>
    <property type="match status" value="1"/>
</dbReference>
<keyword evidence="3" id="KW-0547">Nucleotide-binding</keyword>
<evidence type="ECO:0000313" key="8">
    <source>
        <dbReference type="Proteomes" id="UP000191160"/>
    </source>
</evidence>
<dbReference type="InterPro" id="IPR000873">
    <property type="entry name" value="AMP-dep_synth/lig_dom"/>
</dbReference>
<dbReference type="InterPro" id="IPR051087">
    <property type="entry name" value="Mitochondrial_ACSM"/>
</dbReference>
<reference evidence="7 8" key="1">
    <citation type="submission" date="2017-02" db="EMBL/GenBank/DDBJ databases">
        <title>Acinetobacter sp. ANC 4945, whole genome shotgun sequencing project.</title>
        <authorList>
            <person name="Radolfova-Krizova L."/>
            <person name="Al Atrouni A."/>
            <person name="Nemec A."/>
        </authorList>
    </citation>
    <scope>NUCLEOTIDE SEQUENCE [LARGE SCALE GENOMIC DNA]</scope>
    <source>
        <strain evidence="7 8">ANC 4945</strain>
    </source>
</reference>
<name>A0A1T1GUA9_9GAMM</name>
<dbReference type="PANTHER" id="PTHR43605">
    <property type="entry name" value="ACYL-COENZYME A SYNTHETASE"/>
    <property type="match status" value="1"/>
</dbReference>
<dbReference type="Gene3D" id="3.40.50.12780">
    <property type="entry name" value="N-terminal domain of ligase-like"/>
    <property type="match status" value="1"/>
</dbReference>
<dbReference type="GO" id="GO:0006637">
    <property type="term" value="P:acyl-CoA metabolic process"/>
    <property type="evidence" value="ECO:0007669"/>
    <property type="project" value="TreeGrafter"/>
</dbReference>
<dbReference type="GO" id="GO:0006633">
    <property type="term" value="P:fatty acid biosynthetic process"/>
    <property type="evidence" value="ECO:0007669"/>
    <property type="project" value="TreeGrafter"/>
</dbReference>
<gene>
    <name evidence="7" type="ORF">B1202_11375</name>
</gene>
<keyword evidence="8" id="KW-1185">Reference proteome</keyword>
<comment type="similarity">
    <text evidence="1">Belongs to the ATP-dependent AMP-binding enzyme family.</text>
</comment>
<dbReference type="AlphaFoldDB" id="A0A1T1GUA9"/>
<dbReference type="FunFam" id="3.30.300.30:FF:000005">
    <property type="entry name" value="Acyl-coenzyme A synthetase ACSM5, mitochondrial"/>
    <property type="match status" value="1"/>
</dbReference>
<dbReference type="RefSeq" id="WP_078190718.1">
    <property type="nucleotide sequence ID" value="NZ_JAMCOZ010000009.1"/>
</dbReference>
<evidence type="ECO:0000256" key="4">
    <source>
        <dbReference type="ARBA" id="ARBA00022840"/>
    </source>
</evidence>
<dbReference type="InterPro" id="IPR020845">
    <property type="entry name" value="AMP-binding_CS"/>
</dbReference>
<dbReference type="GO" id="GO:0004321">
    <property type="term" value="F:fatty-acyl-CoA synthase activity"/>
    <property type="evidence" value="ECO:0007669"/>
    <property type="project" value="TreeGrafter"/>
</dbReference>
<evidence type="ECO:0000256" key="1">
    <source>
        <dbReference type="ARBA" id="ARBA00006432"/>
    </source>
</evidence>
<keyword evidence="4" id="KW-0067">ATP-binding</keyword>
<sequence length="551" mass="60817">MSNYQDVAKAFDLNHAAKEMLSGSLEQLNACYECCDRHAIDQNKVALYWQGKDGRKEQYTFAELQQWSSQFANFLKSQGVQKGDRVSGLLPRTVELLVVILGAWRIGAVYQPLFTAFGPKAIEHRLHLAQSKLVISDVGNRSKLDEVAHCPQIVTVADRAGQGIQQGDLNFWDEVKAQSTACDFVLQSINDPFLLMFTSGTTGPAKPLEVPLKALIAFGQYMKNAVGLREDDSFWNIADPGWAYGLYYGITGPLLLGHATLFYEGGFSIDSLCQIVDDYKVTNLAGAPTAYRMMMAADPEQMVKLKGKFRVVSSAGEPLNPEVFRWFKQVLDAPIFDHYGQTEVGMVVCNHHGLQHDIRAGVAGYASPGYRVAVVDEQGQELAAGTPGVLAVDISQSPMMWFGGYKESRKSPFVKHYYLTGDTAELHADGSMSFVGRNDDVITTSGYRIGPFDVESALLEHDAVIEAAVIGVPDPDRTEIVKAFVILAEHVTASEELAEQLGQFVKKRLSAHAYPRLVEFVQELPKTPSGKIQRFLLRNQEIAKQSTQHAS</sequence>
<dbReference type="GO" id="GO:0005524">
    <property type="term" value="F:ATP binding"/>
    <property type="evidence" value="ECO:0007669"/>
    <property type="project" value="UniProtKB-KW"/>
</dbReference>